<dbReference type="NCBIfam" id="TIGR00539">
    <property type="entry name" value="hemN_rel"/>
    <property type="match status" value="1"/>
</dbReference>
<name>A0A2A4X3T9_9GAMM</name>
<dbReference type="AlphaFoldDB" id="A0A2A4X3T9"/>
<comment type="caution">
    <text evidence="12">The sequence shown here is derived from an EMBL/GenBank/DDBJ whole genome shotgun (WGS) entry which is preliminary data.</text>
</comment>
<comment type="subcellular location">
    <subcellularLocation>
        <location evidence="10">Cytoplasm</location>
    </subcellularLocation>
</comment>
<dbReference type="SFLD" id="SFLDS00029">
    <property type="entry name" value="Radical_SAM"/>
    <property type="match status" value="1"/>
</dbReference>
<keyword evidence="4 10" id="KW-0349">Heme</keyword>
<dbReference type="InterPro" id="IPR006638">
    <property type="entry name" value="Elp3/MiaA/NifB-like_rSAM"/>
</dbReference>
<dbReference type="SFLD" id="SFLDG01065">
    <property type="entry name" value="anaerobic_coproporphyrinogen-I"/>
    <property type="match status" value="1"/>
</dbReference>
<dbReference type="GO" id="GO:0005737">
    <property type="term" value="C:cytoplasm"/>
    <property type="evidence" value="ECO:0007669"/>
    <property type="project" value="UniProtKB-SubCell"/>
</dbReference>
<evidence type="ECO:0000256" key="9">
    <source>
        <dbReference type="ARBA" id="ARBA00023186"/>
    </source>
</evidence>
<keyword evidence="8 10" id="KW-0411">Iron-sulfur</keyword>
<keyword evidence="9 10" id="KW-0143">Chaperone</keyword>
<dbReference type="PROSITE" id="PS51918">
    <property type="entry name" value="RADICAL_SAM"/>
    <property type="match status" value="1"/>
</dbReference>
<dbReference type="Pfam" id="PF06969">
    <property type="entry name" value="HemN_C"/>
    <property type="match status" value="1"/>
</dbReference>
<sequence>MLELPPLSLYIHIPWCVKKCPYCDFNSHEAQSDIPESDYVDILCQDFDRDYEHCNNRPLHSIFIGGGTPSLFSAKSFEKILSHIQAKASLSTECEITLEANPGTAEAEKFSGYFAAGINRLSIGIQSFDERQLKNLGRIHSPDESKRAIDFAKRAGFENFNLDLMHGLPGQDVSDALSDLQTAIDFEPLHISWYQLTIEPNTVFYVRPPTLPDEPILNSLEEAGLVLLENSGYQRYEVSAFSKEGCHSRHNLNYWEFGDYLGIGAGAHGKITLVQTNTIVRTQKHRQPNHYLSKSIQSDLKRTEIPLDERAIEFLLNALRSRHGFSESLFQSRTGLPFSAIGKKVEYLIAGGLLQRTDGRIAASDKGYRLLNNLLQEFL</sequence>
<dbReference type="SFLD" id="SFLDF00288">
    <property type="entry name" value="HemN-like__clustered_with_nucl"/>
    <property type="match status" value="1"/>
</dbReference>
<dbReference type="InterPro" id="IPR004559">
    <property type="entry name" value="HemW-like"/>
</dbReference>
<proteinExistence type="inferred from homology"/>
<dbReference type="InterPro" id="IPR010723">
    <property type="entry name" value="HemN_C"/>
</dbReference>
<evidence type="ECO:0000256" key="5">
    <source>
        <dbReference type="ARBA" id="ARBA00022691"/>
    </source>
</evidence>
<gene>
    <name evidence="12" type="ORF">COB20_08620</name>
</gene>
<keyword evidence="10" id="KW-0963">Cytoplasm</keyword>
<evidence type="ECO:0000256" key="10">
    <source>
        <dbReference type="RuleBase" id="RU364116"/>
    </source>
</evidence>
<accession>A0A2A4X3T9</accession>
<dbReference type="GO" id="GO:0004109">
    <property type="term" value="F:coproporphyrinogen oxidase activity"/>
    <property type="evidence" value="ECO:0007669"/>
    <property type="project" value="InterPro"/>
</dbReference>
<evidence type="ECO:0000256" key="8">
    <source>
        <dbReference type="ARBA" id="ARBA00023014"/>
    </source>
</evidence>
<evidence type="ECO:0000256" key="3">
    <source>
        <dbReference type="ARBA" id="ARBA00017228"/>
    </source>
</evidence>
<evidence type="ECO:0000256" key="4">
    <source>
        <dbReference type="ARBA" id="ARBA00022617"/>
    </source>
</evidence>
<evidence type="ECO:0000256" key="6">
    <source>
        <dbReference type="ARBA" id="ARBA00022723"/>
    </source>
</evidence>
<dbReference type="CDD" id="cd01335">
    <property type="entry name" value="Radical_SAM"/>
    <property type="match status" value="1"/>
</dbReference>
<dbReference type="PANTHER" id="PTHR13932:SF5">
    <property type="entry name" value="RADICAL S-ADENOSYL METHIONINE DOMAIN-CONTAINING PROTEIN 1, MITOCHONDRIAL"/>
    <property type="match status" value="1"/>
</dbReference>
<evidence type="ECO:0000256" key="1">
    <source>
        <dbReference type="ARBA" id="ARBA00001966"/>
    </source>
</evidence>
<dbReference type="InterPro" id="IPR034505">
    <property type="entry name" value="Coproporphyrinogen-III_oxidase"/>
</dbReference>
<dbReference type="SFLD" id="SFLDF00562">
    <property type="entry name" value="HemN-like__clustered_with_heat"/>
    <property type="match status" value="1"/>
</dbReference>
<comment type="function">
    <text evidence="10">Probably acts as a heme chaperone, transferring heme to an unknown acceptor. Binds one molecule of heme per monomer, possibly covalently. Binds 1 [4Fe-4S] cluster. The cluster is coordinated with 3 cysteines and an exchangeable S-adenosyl-L-methionine.</text>
</comment>
<keyword evidence="10" id="KW-0004">4Fe-4S</keyword>
<keyword evidence="5 10" id="KW-0949">S-adenosyl-L-methionine</keyword>
<dbReference type="InterPro" id="IPR058240">
    <property type="entry name" value="rSAM_sf"/>
</dbReference>
<reference evidence="13" key="1">
    <citation type="submission" date="2017-08" db="EMBL/GenBank/DDBJ databases">
        <title>A dynamic microbial community with high functional redundancy inhabits the cold, oxic subseafloor aquifer.</title>
        <authorList>
            <person name="Tully B.J."/>
            <person name="Wheat C.G."/>
            <person name="Glazer B.T."/>
            <person name="Huber J.A."/>
        </authorList>
    </citation>
    <scope>NUCLEOTIDE SEQUENCE [LARGE SCALE GENOMIC DNA]</scope>
</reference>
<comment type="similarity">
    <text evidence="2">Belongs to the anaerobic coproporphyrinogen-III oxidase family. HemW subfamily.</text>
</comment>
<evidence type="ECO:0000256" key="7">
    <source>
        <dbReference type="ARBA" id="ARBA00023004"/>
    </source>
</evidence>
<dbReference type="InterPro" id="IPR013785">
    <property type="entry name" value="Aldolase_TIM"/>
</dbReference>
<dbReference type="GO" id="GO:0051539">
    <property type="term" value="F:4 iron, 4 sulfur cluster binding"/>
    <property type="evidence" value="ECO:0007669"/>
    <property type="project" value="UniProtKB-UniRule"/>
</dbReference>
<dbReference type="GO" id="GO:0046872">
    <property type="term" value="F:metal ion binding"/>
    <property type="evidence" value="ECO:0007669"/>
    <property type="project" value="UniProtKB-UniRule"/>
</dbReference>
<dbReference type="SMART" id="SM00729">
    <property type="entry name" value="Elp3"/>
    <property type="match status" value="1"/>
</dbReference>
<dbReference type="GO" id="GO:0006779">
    <property type="term" value="P:porphyrin-containing compound biosynthetic process"/>
    <property type="evidence" value="ECO:0007669"/>
    <property type="project" value="InterPro"/>
</dbReference>
<comment type="cofactor">
    <cofactor evidence="1">
        <name>[4Fe-4S] cluster</name>
        <dbReference type="ChEBI" id="CHEBI:49883"/>
    </cofactor>
</comment>
<dbReference type="EMBL" id="NVUL01000047">
    <property type="protein sequence ID" value="PCI77263.1"/>
    <property type="molecule type" value="Genomic_DNA"/>
</dbReference>
<dbReference type="PANTHER" id="PTHR13932">
    <property type="entry name" value="COPROPORPHYRINIGEN III OXIDASE"/>
    <property type="match status" value="1"/>
</dbReference>
<dbReference type="Proteomes" id="UP000218767">
    <property type="component" value="Unassembled WGS sequence"/>
</dbReference>
<dbReference type="SUPFAM" id="SSF102114">
    <property type="entry name" value="Radical SAM enzymes"/>
    <property type="match status" value="1"/>
</dbReference>
<evidence type="ECO:0000313" key="12">
    <source>
        <dbReference type="EMBL" id="PCI77263.1"/>
    </source>
</evidence>
<protein>
    <recommendedName>
        <fullName evidence="3 10">Heme chaperone HemW</fullName>
    </recommendedName>
</protein>
<evidence type="ECO:0000256" key="2">
    <source>
        <dbReference type="ARBA" id="ARBA00006100"/>
    </source>
</evidence>
<organism evidence="12 13">
    <name type="scientific">SAR86 cluster bacterium</name>
    <dbReference type="NCBI Taxonomy" id="2030880"/>
    <lineage>
        <taxon>Bacteria</taxon>
        <taxon>Pseudomonadati</taxon>
        <taxon>Pseudomonadota</taxon>
        <taxon>Gammaproteobacteria</taxon>
        <taxon>SAR86 cluster</taxon>
    </lineage>
</organism>
<dbReference type="Pfam" id="PF04055">
    <property type="entry name" value="Radical_SAM"/>
    <property type="match status" value="1"/>
</dbReference>
<evidence type="ECO:0000313" key="13">
    <source>
        <dbReference type="Proteomes" id="UP000218767"/>
    </source>
</evidence>
<keyword evidence="6 10" id="KW-0479">Metal-binding</keyword>
<dbReference type="InterPro" id="IPR007197">
    <property type="entry name" value="rSAM"/>
</dbReference>
<evidence type="ECO:0000259" key="11">
    <source>
        <dbReference type="PROSITE" id="PS51918"/>
    </source>
</evidence>
<dbReference type="Gene3D" id="3.20.20.70">
    <property type="entry name" value="Aldolase class I"/>
    <property type="match status" value="1"/>
</dbReference>
<keyword evidence="7 10" id="KW-0408">Iron</keyword>
<feature type="domain" description="Radical SAM core" evidence="11">
    <location>
        <begin position="1"/>
        <end position="234"/>
    </location>
</feature>